<organism evidence="1 2">
    <name type="scientific">Bacteroides pyogenes JCM 6292</name>
    <dbReference type="NCBI Taxonomy" id="1235809"/>
    <lineage>
        <taxon>Bacteria</taxon>
        <taxon>Pseudomonadati</taxon>
        <taxon>Bacteroidota</taxon>
        <taxon>Bacteroidia</taxon>
        <taxon>Bacteroidales</taxon>
        <taxon>Bacteroidaceae</taxon>
        <taxon>Bacteroides</taxon>
    </lineage>
</organism>
<gene>
    <name evidence="1" type="ORF">JCM6292_391</name>
</gene>
<evidence type="ECO:0000313" key="2">
    <source>
        <dbReference type="Proteomes" id="UP000018861"/>
    </source>
</evidence>
<reference evidence="1 2" key="1">
    <citation type="journal article" date="2014" name="Genome Announc.">
        <title>Draft Genome Sequences of Three Strains of Bacteroides pyogenes Isolated from a Cat and Swine.</title>
        <authorList>
            <person name="Sakamoto M."/>
            <person name="Oshima K."/>
            <person name="Suda W."/>
            <person name="Kitamura K."/>
            <person name="Iida T."/>
            <person name="Hattori M."/>
            <person name="Ohkuma M."/>
        </authorList>
    </citation>
    <scope>NUCLEOTIDE SEQUENCE [LARGE SCALE GENOMIC DNA]</scope>
    <source>
        <strain evidence="1 2">JCM 6292</strain>
    </source>
</reference>
<sequence>MMITYTSHTPIKPIKNSKLKIKNKRFYGMQPLLRIKLNINISVFLFRKNSGIEKSIPAV</sequence>
<proteinExistence type="predicted"/>
<protein>
    <submittedName>
        <fullName evidence="1">Uncharacterized protein</fullName>
    </submittedName>
</protein>
<dbReference type="Proteomes" id="UP000018861">
    <property type="component" value="Unassembled WGS sequence"/>
</dbReference>
<accession>W4P4G0</accession>
<dbReference type="AlphaFoldDB" id="W4P4G0"/>
<comment type="caution">
    <text evidence="1">The sequence shown here is derived from an EMBL/GenBank/DDBJ whole genome shotgun (WGS) entry which is preliminary data.</text>
</comment>
<dbReference type="EMBL" id="BAIQ01000002">
    <property type="protein sequence ID" value="GAE14278.1"/>
    <property type="molecule type" value="Genomic_DNA"/>
</dbReference>
<evidence type="ECO:0000313" key="1">
    <source>
        <dbReference type="EMBL" id="GAE14278.1"/>
    </source>
</evidence>
<name>W4P4G0_9BACE</name>